<keyword evidence="2" id="KW-1185">Reference proteome</keyword>
<dbReference type="Proteomes" id="UP000747542">
    <property type="component" value="Unassembled WGS sequence"/>
</dbReference>
<dbReference type="EMBL" id="JAHLQT010040803">
    <property type="protein sequence ID" value="KAG7155718.1"/>
    <property type="molecule type" value="Genomic_DNA"/>
</dbReference>
<evidence type="ECO:0000313" key="1">
    <source>
        <dbReference type="EMBL" id="KAG7155718.1"/>
    </source>
</evidence>
<gene>
    <name evidence="1" type="ORF">Hamer_G023870</name>
</gene>
<organism evidence="1 2">
    <name type="scientific">Homarus americanus</name>
    <name type="common">American lobster</name>
    <dbReference type="NCBI Taxonomy" id="6706"/>
    <lineage>
        <taxon>Eukaryota</taxon>
        <taxon>Metazoa</taxon>
        <taxon>Ecdysozoa</taxon>
        <taxon>Arthropoda</taxon>
        <taxon>Crustacea</taxon>
        <taxon>Multicrustacea</taxon>
        <taxon>Malacostraca</taxon>
        <taxon>Eumalacostraca</taxon>
        <taxon>Eucarida</taxon>
        <taxon>Decapoda</taxon>
        <taxon>Pleocyemata</taxon>
        <taxon>Astacidea</taxon>
        <taxon>Nephropoidea</taxon>
        <taxon>Nephropidae</taxon>
        <taxon>Homarus</taxon>
    </lineage>
</organism>
<protein>
    <submittedName>
        <fullName evidence="1">Uncharacterized protein</fullName>
    </submittedName>
</protein>
<name>A0A8J5JGB1_HOMAM</name>
<comment type="caution">
    <text evidence="1">The sequence shown here is derived from an EMBL/GenBank/DDBJ whole genome shotgun (WGS) entry which is preliminary data.</text>
</comment>
<evidence type="ECO:0000313" key="2">
    <source>
        <dbReference type="Proteomes" id="UP000747542"/>
    </source>
</evidence>
<proteinExistence type="predicted"/>
<sequence length="226" mass="24926">MLCGHTIKECSILKRKETFRDKDTAPVLSSSSSSNSTCAVTRSMSAHDAASDHVVSSPISDSNDANAYAISDLNDSNDLGLNNIYDGQEVNPDNSEELSNIPITAEALKEAQISDTNQAEDVRCLLQDFPQLFGDISQRLADACLTINLLKSEFGHAKLVYRGHIVGFGEVSPVTAKVEAINNLPIPDLDTVFLLDRLDVKARKKVFTNDGFTRFLCRLYLWFRSH</sequence>
<dbReference type="AlphaFoldDB" id="A0A8J5JGB1"/>
<accession>A0A8J5JGB1</accession>
<reference evidence="1" key="1">
    <citation type="journal article" date="2021" name="Sci. Adv.">
        <title>The American lobster genome reveals insights on longevity, neural, and immune adaptations.</title>
        <authorList>
            <person name="Polinski J.M."/>
            <person name="Zimin A.V."/>
            <person name="Clark K.F."/>
            <person name="Kohn A.B."/>
            <person name="Sadowski N."/>
            <person name="Timp W."/>
            <person name="Ptitsyn A."/>
            <person name="Khanna P."/>
            <person name="Romanova D.Y."/>
            <person name="Williams P."/>
            <person name="Greenwood S.J."/>
            <person name="Moroz L.L."/>
            <person name="Walt D.R."/>
            <person name="Bodnar A.G."/>
        </authorList>
    </citation>
    <scope>NUCLEOTIDE SEQUENCE</scope>
    <source>
        <strain evidence="1">GMGI-L3</strain>
    </source>
</reference>